<dbReference type="SUPFAM" id="SSF56801">
    <property type="entry name" value="Acetyl-CoA synthetase-like"/>
    <property type="match status" value="1"/>
</dbReference>
<gene>
    <name evidence="1" type="ORF">MYCIT1_LOCUS34138</name>
    <name evidence="2" type="ORF">MYCIT1_LOCUS34167</name>
</gene>
<dbReference type="Proteomes" id="UP001295794">
    <property type="component" value="Unassembled WGS sequence"/>
</dbReference>
<keyword evidence="3" id="KW-1185">Reference proteome</keyword>
<protein>
    <submittedName>
        <fullName evidence="1">Uncharacterized protein</fullName>
    </submittedName>
</protein>
<dbReference type="Gene3D" id="3.40.50.980">
    <property type="match status" value="1"/>
</dbReference>
<dbReference type="EMBL" id="CAVNYO010000453">
    <property type="protein sequence ID" value="CAK5282413.1"/>
    <property type="molecule type" value="Genomic_DNA"/>
</dbReference>
<dbReference type="AlphaFoldDB" id="A0AAD2Q6P7"/>
<reference evidence="1" key="1">
    <citation type="submission" date="2023-11" db="EMBL/GenBank/DDBJ databases">
        <authorList>
            <person name="De Vega J J."/>
            <person name="De Vega J J."/>
        </authorList>
    </citation>
    <scope>NUCLEOTIDE SEQUENCE</scope>
</reference>
<accession>A0AAD2Q6P7</accession>
<evidence type="ECO:0000313" key="1">
    <source>
        <dbReference type="EMBL" id="CAK5282413.1"/>
    </source>
</evidence>
<evidence type="ECO:0000313" key="3">
    <source>
        <dbReference type="Proteomes" id="UP001295794"/>
    </source>
</evidence>
<organism evidence="1 3">
    <name type="scientific">Mycena citricolor</name>
    <dbReference type="NCBI Taxonomy" id="2018698"/>
    <lineage>
        <taxon>Eukaryota</taxon>
        <taxon>Fungi</taxon>
        <taxon>Dikarya</taxon>
        <taxon>Basidiomycota</taxon>
        <taxon>Agaricomycotina</taxon>
        <taxon>Agaricomycetes</taxon>
        <taxon>Agaricomycetidae</taxon>
        <taxon>Agaricales</taxon>
        <taxon>Marasmiineae</taxon>
        <taxon>Mycenaceae</taxon>
        <taxon>Mycena</taxon>
    </lineage>
</organism>
<evidence type="ECO:0000313" key="2">
    <source>
        <dbReference type="EMBL" id="CAK5282426.1"/>
    </source>
</evidence>
<comment type="caution">
    <text evidence="1">The sequence shown here is derived from an EMBL/GenBank/DDBJ whole genome shotgun (WGS) entry which is preliminary data.</text>
</comment>
<sequence>MPDAAKKGFPPFAPGSPIPVPGSAIDACVVVICDVLNWAGGPLPEIPPAAHGMLTVRLLLQIGRVEKVVSFDGSQANECYGSRRHGSLYGSHQEGIETHPNIVALMDMTGPGFLKLRADTHKLIDVLPLYLIYALTRLLHYSFTRGCPMVITHRFDSASFYVAAALQYKLMICLVVPPILVVPVRHPYGRTQAKEHHSSLFGAAPSSPHLFEAASWIHGQSLPSEPVSSGQAVIHQKTAWSELISNHSRLESAPALFA</sequence>
<name>A0AAD2Q6P7_9AGAR</name>
<proteinExistence type="predicted"/>
<dbReference type="EMBL" id="CAVNYO010000454">
    <property type="protein sequence ID" value="CAK5282426.1"/>
    <property type="molecule type" value="Genomic_DNA"/>
</dbReference>